<dbReference type="Proteomes" id="UP000271137">
    <property type="component" value="Unassembled WGS sequence"/>
</dbReference>
<protein>
    <submittedName>
        <fullName evidence="3">Uncharacterized protein</fullName>
    </submittedName>
</protein>
<sequence>MENVLEIVLWGVFGIVSLGVIALAAIVLAVSLMSHRAYAEEGRLWQQLQASGRPLQGVAVSLARSPTGYSRRGPVGQRMTAVQLGVAYVDAAGIEQQTTLRTLIDEDLLAHFSAGRPDIHLLQDPQDPSRLAIDRSHTPLEIRGARR</sequence>
<evidence type="ECO:0000313" key="5">
    <source>
        <dbReference type="Proteomes" id="UP000271137"/>
    </source>
</evidence>
<reference evidence="3 6" key="1">
    <citation type="submission" date="2018-11" db="EMBL/GenBank/DDBJ databases">
        <title>The genome of Variovorax sp T529.</title>
        <authorList>
            <person name="Gao J."/>
        </authorList>
    </citation>
    <scope>NUCLEOTIDE SEQUENCE [LARGE SCALE GENOMIC DNA]</scope>
    <source>
        <strain evidence="3 6">T529</strain>
    </source>
</reference>
<keyword evidence="2" id="KW-0812">Transmembrane</keyword>
<organism evidence="3 6">
    <name type="scientific">Variovorax beijingensis</name>
    <dbReference type="NCBI Taxonomy" id="2496117"/>
    <lineage>
        <taxon>Bacteria</taxon>
        <taxon>Pseudomonadati</taxon>
        <taxon>Pseudomonadota</taxon>
        <taxon>Betaproteobacteria</taxon>
        <taxon>Burkholderiales</taxon>
        <taxon>Comamonadaceae</taxon>
        <taxon>Variovorax</taxon>
    </lineage>
</organism>
<feature type="region of interest" description="Disordered" evidence="1">
    <location>
        <begin position="124"/>
        <end position="147"/>
    </location>
</feature>
<keyword evidence="2" id="KW-1133">Transmembrane helix</keyword>
<reference evidence="4 5" key="2">
    <citation type="submission" date="2018-12" db="EMBL/GenBank/DDBJ databases">
        <title>The genome sequences of strain 502.</title>
        <authorList>
            <person name="Gao J."/>
            <person name="Sun J."/>
        </authorList>
    </citation>
    <scope>NUCLEOTIDE SEQUENCE [LARGE SCALE GENOMIC DNA]</scope>
    <source>
        <strain evidence="4 5">502</strain>
    </source>
</reference>
<keyword evidence="2" id="KW-0472">Membrane</keyword>
<name>A0A3P3EWC2_9BURK</name>
<accession>A0A3P3EWC2</accession>
<evidence type="ECO:0000313" key="3">
    <source>
        <dbReference type="EMBL" id="RRH90729.1"/>
    </source>
</evidence>
<evidence type="ECO:0000256" key="1">
    <source>
        <dbReference type="SAM" id="MobiDB-lite"/>
    </source>
</evidence>
<dbReference type="AlphaFoldDB" id="A0A3P3EWC2"/>
<dbReference type="Proteomes" id="UP000271590">
    <property type="component" value="Unassembled WGS sequence"/>
</dbReference>
<feature type="transmembrane region" description="Helical" evidence="2">
    <location>
        <begin position="12"/>
        <end position="33"/>
    </location>
</feature>
<dbReference type="EMBL" id="RXFQ01000016">
    <property type="protein sequence ID" value="RSZ31291.1"/>
    <property type="molecule type" value="Genomic_DNA"/>
</dbReference>
<feature type="compositionally biased region" description="Basic and acidic residues" evidence="1">
    <location>
        <begin position="132"/>
        <end position="147"/>
    </location>
</feature>
<evidence type="ECO:0000313" key="4">
    <source>
        <dbReference type="EMBL" id="RSZ31291.1"/>
    </source>
</evidence>
<comment type="caution">
    <text evidence="3">The sequence shown here is derived from an EMBL/GenBank/DDBJ whole genome shotgun (WGS) entry which is preliminary data.</text>
</comment>
<keyword evidence="5" id="KW-1185">Reference proteome</keyword>
<evidence type="ECO:0000313" key="6">
    <source>
        <dbReference type="Proteomes" id="UP000271590"/>
    </source>
</evidence>
<evidence type="ECO:0000256" key="2">
    <source>
        <dbReference type="SAM" id="Phobius"/>
    </source>
</evidence>
<dbReference type="RefSeq" id="WP_124957918.1">
    <property type="nucleotide sequence ID" value="NZ_RQXU01000003.1"/>
</dbReference>
<dbReference type="EMBL" id="RQXU01000003">
    <property type="protein sequence ID" value="RRH90729.1"/>
    <property type="molecule type" value="Genomic_DNA"/>
</dbReference>
<proteinExistence type="predicted"/>
<gene>
    <name evidence="3" type="ORF">EH244_08300</name>
    <name evidence="4" type="ORF">EJO66_23715</name>
</gene>